<evidence type="ECO:0000313" key="5">
    <source>
        <dbReference type="Proteomes" id="UP000026960"/>
    </source>
</evidence>
<reference evidence="4" key="1">
    <citation type="journal article" date="2009" name="Rice">
        <title>De Novo Next Generation Sequencing of Plant Genomes.</title>
        <authorList>
            <person name="Rounsley S."/>
            <person name="Marri P.R."/>
            <person name="Yu Y."/>
            <person name="He R."/>
            <person name="Sisneros N."/>
            <person name="Goicoechea J.L."/>
            <person name="Lee S.J."/>
            <person name="Angelova A."/>
            <person name="Kudrna D."/>
            <person name="Luo M."/>
            <person name="Affourtit J."/>
            <person name="Desany B."/>
            <person name="Knight J."/>
            <person name="Niazi F."/>
            <person name="Egholm M."/>
            <person name="Wing R.A."/>
        </authorList>
    </citation>
    <scope>NUCLEOTIDE SEQUENCE [LARGE SCALE GENOMIC DNA]</scope>
    <source>
        <strain evidence="4">cv. IRGC 105608</strain>
    </source>
</reference>
<evidence type="ECO:0000259" key="3">
    <source>
        <dbReference type="Pfam" id="PF26168"/>
    </source>
</evidence>
<dbReference type="FunFam" id="3.40.50.2000:FF:000406">
    <property type="entry name" value="Glycosyltransferase"/>
    <property type="match status" value="1"/>
</dbReference>
<dbReference type="PROSITE" id="PS00375">
    <property type="entry name" value="UDPGT"/>
    <property type="match status" value="1"/>
</dbReference>
<dbReference type="FunFam" id="3.40.50.2000:FF:000064">
    <property type="entry name" value="Glycosyltransferase"/>
    <property type="match status" value="2"/>
</dbReference>
<dbReference type="Pfam" id="PF26168">
    <property type="entry name" value="Glyco_transf_N"/>
    <property type="match status" value="1"/>
</dbReference>
<reference evidence="4" key="2">
    <citation type="submission" date="2015-03" db="UniProtKB">
        <authorList>
            <consortium name="EnsemblPlants"/>
        </authorList>
    </citation>
    <scope>IDENTIFICATION</scope>
</reference>
<dbReference type="CDD" id="cd03784">
    <property type="entry name" value="GT1_Gtf-like"/>
    <property type="match status" value="2"/>
</dbReference>
<evidence type="ECO:0000256" key="2">
    <source>
        <dbReference type="ARBA" id="ARBA00022679"/>
    </source>
</evidence>
<dbReference type="PaxDb" id="65489-OBART06G10890.1"/>
<dbReference type="HOGENOM" id="CLU_009694_0_0_1"/>
<proteinExistence type="inferred from homology"/>
<organism evidence="4">
    <name type="scientific">Oryza barthii</name>
    <dbReference type="NCBI Taxonomy" id="65489"/>
    <lineage>
        <taxon>Eukaryota</taxon>
        <taxon>Viridiplantae</taxon>
        <taxon>Streptophyta</taxon>
        <taxon>Embryophyta</taxon>
        <taxon>Tracheophyta</taxon>
        <taxon>Spermatophyta</taxon>
        <taxon>Magnoliopsida</taxon>
        <taxon>Liliopsida</taxon>
        <taxon>Poales</taxon>
        <taxon>Poaceae</taxon>
        <taxon>BOP clade</taxon>
        <taxon>Oryzoideae</taxon>
        <taxon>Oryzeae</taxon>
        <taxon>Oryzinae</taxon>
        <taxon>Oryza</taxon>
    </lineage>
</organism>
<dbReference type="Gene3D" id="3.40.50.2000">
    <property type="entry name" value="Glycogen Phosphorylase B"/>
    <property type="match status" value="4"/>
</dbReference>
<dbReference type="SUPFAM" id="SSF53756">
    <property type="entry name" value="UDP-Glycosyltransferase/glycogen phosphorylase"/>
    <property type="match status" value="2"/>
</dbReference>
<dbReference type="FunFam" id="3.40.50.2000:FF:000143">
    <property type="entry name" value="UDP-glycosyltransferase 89B1"/>
    <property type="match status" value="1"/>
</dbReference>
<sequence length="953" mass="100543">MATTTTTSDPAAAPAPAPHVLLVPYPARGHMQPLLHLASRLAAAGLRLTVVATTSTLHLLSPLLAEHPSSVSPLTFPSFEHDTSGPTSVGVDLHALAALREPLGEWVRARARSGGEGGRVVAVLSDFFCGWTQPLAAEAGVPRLVFVPSGVLATAATHSLFRRMPRPPPAAAGREYAVEFPGLPGAPAFPWRQLSRMYRSYVEGHGGEHAEAIKNNFLWNLESSAFVCNTSRALEGRYLDAQPLEDLAGKRVWAVGPVAPEFTADESAGEVIRWLDAFPDASVAYVSFGSMMALPPPHAASLAAALERSKTPFVWAASTATLPEGFEERAAAASASASAARLVIRGWAPQTAVLRHRAVGCFVTHCGWNSVVEAAAAGVPMLAWPMAADQFFNARLVVDEARVGAPVSLGGFGHVPDAGELAGVLREVVGEAGGELRARAKELAARMAEAARGDGSSRRDLDGMVRELGSAAAHVLVIPFPAQGHLIPMLDLVRLLASRGGLRLTVVTTPAMAPLILATAAAVHPGGGGGGGAISALILPFPSHPAIPAGVESAKGFPPSLCGKLVVAFAGLRAPLASWARARADTPDRVVAVLSDFFCGWTQLLATELGVPRVVFSPSGVYGAAVMHSLFRVMPRREDENDDESPVGFPDIPGSPAFPWRQMSRMYRAYKEGDEVSDAVMSNFLLNVQSSSFVSNTFGQLERRYLERPLADMGFRRVRAIGPLAPQHDESGNRGGETAVAATELCAWLDQFADRSVVYVSFGSMAQLQPPHAAALAAALERTRVAFVWAAGSHTPLPEGFEERAAGGRGTVIRGWAPQVAALRHRAVGWFVTHCGWNSTLEAVAAGVTMLAWPMVGEQFVNARLLVDELRAAVPLCWGGVPTPPSADEVARVLEATVAADGGEAGGEWSHVAARVKELAEEAAAATREGGSSWVEVDELARELRELGSEPAR</sequence>
<dbReference type="PANTHER" id="PTHR48047">
    <property type="entry name" value="GLYCOSYLTRANSFERASE"/>
    <property type="match status" value="1"/>
</dbReference>
<dbReference type="AlphaFoldDB" id="A0A0D3GFC9"/>
<dbReference type="InterPro" id="IPR058980">
    <property type="entry name" value="Glyco_transf_N"/>
</dbReference>
<evidence type="ECO:0000313" key="4">
    <source>
        <dbReference type="EnsemblPlants" id="OBART06G10890.1"/>
    </source>
</evidence>
<accession>A0A0D3GFC9</accession>
<keyword evidence="2" id="KW-0808">Transferase</keyword>
<comment type="similarity">
    <text evidence="1">Belongs to the UDP-glycosyltransferase family.</text>
</comment>
<dbReference type="GO" id="GO:0035251">
    <property type="term" value="F:UDP-glucosyltransferase activity"/>
    <property type="evidence" value="ECO:0007669"/>
    <property type="project" value="TreeGrafter"/>
</dbReference>
<name>A0A0D3GFC9_9ORYZ</name>
<dbReference type="Pfam" id="PF00201">
    <property type="entry name" value="UDPGT"/>
    <property type="match status" value="2"/>
</dbReference>
<protein>
    <recommendedName>
        <fullName evidence="3">Glycosyltransferase N-terminal domain-containing protein</fullName>
    </recommendedName>
</protein>
<dbReference type="InterPro" id="IPR035595">
    <property type="entry name" value="UDP_glycos_trans_CS"/>
</dbReference>
<feature type="domain" description="Glycosyltransferase N-terminal" evidence="3">
    <location>
        <begin position="475"/>
        <end position="601"/>
    </location>
</feature>
<keyword evidence="5" id="KW-1185">Reference proteome</keyword>
<dbReference type="InterPro" id="IPR002213">
    <property type="entry name" value="UDP_glucos_trans"/>
</dbReference>
<dbReference type="PANTHER" id="PTHR48047:SF6">
    <property type="entry name" value="OS06G0282400 PROTEIN"/>
    <property type="match status" value="1"/>
</dbReference>
<dbReference type="Gramene" id="OBART06G10890.1">
    <property type="protein sequence ID" value="OBART06G10890.1"/>
    <property type="gene ID" value="OBART06G10890"/>
</dbReference>
<dbReference type="EnsemblPlants" id="OBART06G10890.1">
    <property type="protein sequence ID" value="OBART06G10890.1"/>
    <property type="gene ID" value="OBART06G10890"/>
</dbReference>
<evidence type="ECO:0000256" key="1">
    <source>
        <dbReference type="ARBA" id="ARBA00009995"/>
    </source>
</evidence>
<dbReference type="Proteomes" id="UP000026960">
    <property type="component" value="Chromosome 6"/>
</dbReference>
<dbReference type="eggNOG" id="KOG1192">
    <property type="taxonomic scope" value="Eukaryota"/>
</dbReference>